<dbReference type="RefSeq" id="WP_310032423.1">
    <property type="nucleotide sequence ID" value="NZ_JAVDRL010000007.1"/>
</dbReference>
<feature type="chain" id="PRO_5046943341" evidence="1">
    <location>
        <begin position="24"/>
        <end position="591"/>
    </location>
</feature>
<evidence type="ECO:0000256" key="1">
    <source>
        <dbReference type="SAM" id="SignalP"/>
    </source>
</evidence>
<organism evidence="2 3">
    <name type="scientific">Caulobacter rhizosphaerae</name>
    <dbReference type="NCBI Taxonomy" id="2010972"/>
    <lineage>
        <taxon>Bacteria</taxon>
        <taxon>Pseudomonadati</taxon>
        <taxon>Pseudomonadota</taxon>
        <taxon>Alphaproteobacteria</taxon>
        <taxon>Caulobacterales</taxon>
        <taxon>Caulobacteraceae</taxon>
        <taxon>Caulobacter</taxon>
    </lineage>
</organism>
<dbReference type="EMBL" id="JAVDRL010000007">
    <property type="protein sequence ID" value="MDR6532068.1"/>
    <property type="molecule type" value="Genomic_DNA"/>
</dbReference>
<keyword evidence="3" id="KW-1185">Reference proteome</keyword>
<reference evidence="2 3" key="1">
    <citation type="submission" date="2023-07" db="EMBL/GenBank/DDBJ databases">
        <title>Sorghum-associated microbial communities from plants grown in Nebraska, USA.</title>
        <authorList>
            <person name="Schachtman D."/>
        </authorList>
    </citation>
    <scope>NUCLEOTIDE SEQUENCE [LARGE SCALE GENOMIC DNA]</scope>
    <source>
        <strain evidence="2 3">DS2154</strain>
    </source>
</reference>
<dbReference type="PROSITE" id="PS51318">
    <property type="entry name" value="TAT"/>
    <property type="match status" value="1"/>
</dbReference>
<proteinExistence type="predicted"/>
<evidence type="ECO:0000313" key="3">
    <source>
        <dbReference type="Proteomes" id="UP001262754"/>
    </source>
</evidence>
<comment type="caution">
    <text evidence="2">The sequence shown here is derived from an EMBL/GenBank/DDBJ whole genome shotgun (WGS) entry which is preliminary data.</text>
</comment>
<dbReference type="InterPro" id="IPR006311">
    <property type="entry name" value="TAT_signal"/>
</dbReference>
<evidence type="ECO:0000313" key="2">
    <source>
        <dbReference type="EMBL" id="MDR6532068.1"/>
    </source>
</evidence>
<sequence length="591" mass="63922">MRRRTFLAGTAATAGAAAFPASAAGDRDAATLALVTAAADRQAAAILSKPDAGGGGWGARGVLRQMRRLTTPFVWPSSNAFHDDALLGPIETLLAKVEAAQHDDGTFSAGNRHSPPDTAFLIGDMAVAAAGLRADRRPESQAFAARLMAMMRKAGPALATGGIHTPNHRWELCAALARIDQVAPDPAYRARIDQWLAEGVDVDADGFHSERSAIYASEVSNPSLLALARLPGLVRLRDLVRRNLETTIALAEPFGGEVETVQARRQDQDQRRQTLHAYYLQFRELALLDGDRRFAGVARWIERNDNGRLADVLADFIDTPELARPLPAQAPPFLDLGRQFKTVGLVRQRRGPITASLYAGSDWYADGAPSAFYNTIGSGLATNPTLMRLWKGGLVVDAVRLIPDFFNMGHFRPSEIAMEPDGAVRLGGELAVPYYQPMPADRRRPGGAYALSPSIDGRFTSALDFSHRPATFHRLGVRILVRPEPDGYGLLFESTGEEMVDMTLELTLRDGGILEGARPLADGGFHLVEGQASYRLGDERLLIGPGNGEGVVKVSSGETYSWAGGRLQLPGQRLYVTGRTPLRYALRLAFA</sequence>
<protein>
    <submittedName>
        <fullName evidence="2">Uncharacterized protein</fullName>
    </submittedName>
</protein>
<feature type="signal peptide" evidence="1">
    <location>
        <begin position="1"/>
        <end position="23"/>
    </location>
</feature>
<keyword evidence="1" id="KW-0732">Signal</keyword>
<gene>
    <name evidence="2" type="ORF">J2800_002821</name>
</gene>
<accession>A0ABU1N0V8</accession>
<dbReference type="Proteomes" id="UP001262754">
    <property type="component" value="Unassembled WGS sequence"/>
</dbReference>
<name>A0ABU1N0V8_9CAUL</name>